<evidence type="ECO:0000256" key="1">
    <source>
        <dbReference type="SAM" id="MobiDB-lite"/>
    </source>
</evidence>
<dbReference type="RefSeq" id="WP_109236274.1">
    <property type="nucleotide sequence ID" value="NZ_BMXZ01000002.1"/>
</dbReference>
<organism evidence="2 3">
    <name type="scientific">Ignatzschineria indica</name>
    <dbReference type="NCBI Taxonomy" id="472583"/>
    <lineage>
        <taxon>Bacteria</taxon>
        <taxon>Pseudomonadati</taxon>
        <taxon>Pseudomonadota</taxon>
        <taxon>Gammaproteobacteria</taxon>
        <taxon>Cardiobacteriales</taxon>
        <taxon>Ignatzschineriaceae</taxon>
        <taxon>Ignatzschineria</taxon>
    </lineage>
</organism>
<dbReference type="InterPro" id="IPR010064">
    <property type="entry name" value="HK97-gp10_tail"/>
</dbReference>
<reference evidence="2 3" key="1">
    <citation type="journal article" date="2018" name="Genome Announc.">
        <title>Ignatzschineria cameli sp. nov., isolated from necrotic foot tissue of dromedaries (Camelus dromedarius) and associated maggots (Wohlfahrtia species) in Dubai.</title>
        <authorList>
            <person name="Tsang C.C."/>
            <person name="Tang J.Y."/>
            <person name="Fong J.Y."/>
            <person name="Kinne J."/>
            <person name="Lee H.H."/>
            <person name="Joseph M."/>
            <person name="Jose S."/>
            <person name="Schuster R.K."/>
            <person name="Tang Y."/>
            <person name="Sivakumar S."/>
            <person name="Chen J.H."/>
            <person name="Teng J.L."/>
            <person name="Lau S.K."/>
            <person name="Wernery U."/>
            <person name="Woo P.C."/>
        </authorList>
    </citation>
    <scope>NUCLEOTIDE SEQUENCE [LARGE SCALE GENOMIC DNA]</scope>
    <source>
        <strain evidence="2 3">KCTC 22643</strain>
    </source>
</reference>
<dbReference type="NCBIfam" id="TIGR01725">
    <property type="entry name" value="phge_HK97_gp10"/>
    <property type="match status" value="1"/>
</dbReference>
<evidence type="ECO:0000313" key="3">
    <source>
        <dbReference type="Proteomes" id="UP000244948"/>
    </source>
</evidence>
<dbReference type="AlphaFoldDB" id="A0A2U2AJX3"/>
<evidence type="ECO:0000313" key="2">
    <source>
        <dbReference type="EMBL" id="PWD83059.1"/>
    </source>
</evidence>
<gene>
    <name evidence="2" type="ORF">DC082_06435</name>
</gene>
<name>A0A2U2AJX3_9GAMM</name>
<evidence type="ECO:0008006" key="4">
    <source>
        <dbReference type="Google" id="ProtNLM"/>
    </source>
</evidence>
<comment type="caution">
    <text evidence="2">The sequence shown here is derived from an EMBL/GenBank/DDBJ whole genome shotgun (WGS) entry which is preliminary data.</text>
</comment>
<keyword evidence="3" id="KW-1185">Reference proteome</keyword>
<dbReference type="Pfam" id="PF04883">
    <property type="entry name" value="HK97-gp10_like"/>
    <property type="match status" value="1"/>
</dbReference>
<dbReference type="EMBL" id="QEWR01000003">
    <property type="protein sequence ID" value="PWD83059.1"/>
    <property type="molecule type" value="Genomic_DNA"/>
</dbReference>
<feature type="compositionally biased region" description="Polar residues" evidence="1">
    <location>
        <begin position="58"/>
        <end position="76"/>
    </location>
</feature>
<sequence>MGMKFDLKGVDELIKRLKKTQLEVVEEVAPKALREAAKVVATEAKRRAELIDDPKSPENISKNITVQKSSKRNTPQDAVKYRVGVRGGGEPNDDKNPSGGDTWYWRLIEFGTVKMEAKPFMRPAMAAKQQEAAAVFISSFKEELDKVIK</sequence>
<feature type="region of interest" description="Disordered" evidence="1">
    <location>
        <begin position="50"/>
        <end position="78"/>
    </location>
</feature>
<accession>A0A2U2AJX3</accession>
<protein>
    <recommendedName>
        <fullName evidence="4">HK97 gp10 family phage protein</fullName>
    </recommendedName>
</protein>
<dbReference type="Proteomes" id="UP000244948">
    <property type="component" value="Unassembled WGS sequence"/>
</dbReference>
<proteinExistence type="predicted"/>